<dbReference type="SUPFAM" id="SSF160582">
    <property type="entry name" value="MbtH-like"/>
    <property type="match status" value="1"/>
</dbReference>
<reference evidence="2 3" key="1">
    <citation type="submission" date="2020-06" db="EMBL/GenBank/DDBJ databases">
        <title>Pseudomonas eucalypticola sp. nov., an endophyte of Eucalyptus dunnii leaves with biocontrol ability of eucalyptus leaf blight.</title>
        <authorList>
            <person name="Liu Y."/>
            <person name="Song Z."/>
            <person name="Zeng H."/>
            <person name="Lu M."/>
            <person name="Wang X."/>
            <person name="Lian X."/>
            <person name="Zhang Q."/>
        </authorList>
    </citation>
    <scope>NUCLEOTIDE SEQUENCE [LARGE SCALE GENOMIC DNA]</scope>
    <source>
        <strain evidence="2 3">NP-1</strain>
    </source>
</reference>
<dbReference type="PANTHER" id="PTHR38444:SF1">
    <property type="entry name" value="ENTEROBACTIN BIOSYNTHESIS PROTEIN YBDZ"/>
    <property type="match status" value="1"/>
</dbReference>
<feature type="domain" description="MbtH-like" evidence="1">
    <location>
        <begin position="5"/>
        <end position="55"/>
    </location>
</feature>
<dbReference type="KEGG" id="pez:HWQ56_12505"/>
<dbReference type="EMBL" id="CP056030">
    <property type="protein sequence ID" value="QKZ04558.1"/>
    <property type="molecule type" value="Genomic_DNA"/>
</dbReference>
<accession>A0A7D5D772</accession>
<keyword evidence="3" id="KW-1185">Reference proteome</keyword>
<dbReference type="Proteomes" id="UP000509568">
    <property type="component" value="Chromosome"/>
</dbReference>
<evidence type="ECO:0000259" key="1">
    <source>
        <dbReference type="SMART" id="SM00923"/>
    </source>
</evidence>
<dbReference type="GO" id="GO:0005829">
    <property type="term" value="C:cytosol"/>
    <property type="evidence" value="ECO:0007669"/>
    <property type="project" value="TreeGrafter"/>
</dbReference>
<gene>
    <name evidence="2" type="ORF">HWQ56_12505</name>
</gene>
<organism evidence="2 3">
    <name type="scientific">Pseudomonas eucalypticola</name>
    <dbReference type="NCBI Taxonomy" id="2599595"/>
    <lineage>
        <taxon>Bacteria</taxon>
        <taxon>Pseudomonadati</taxon>
        <taxon>Pseudomonadota</taxon>
        <taxon>Gammaproteobacteria</taxon>
        <taxon>Pseudomonadales</taxon>
        <taxon>Pseudomonadaceae</taxon>
        <taxon>Pseudomonas</taxon>
    </lineage>
</organism>
<sequence length="74" mass="8391">MEHLNPFDDPQQVCHVLINAQGQHSLWPDFCDVPPGWSIVYGPASREACGQWLEAHWRDLRPASLRRLLAADAT</sequence>
<dbReference type="Gene3D" id="3.90.820.10">
    <property type="entry name" value="Structural Genomics, Unknown Function 30-nov-00 1gh9 Mol_id"/>
    <property type="match status" value="1"/>
</dbReference>
<evidence type="ECO:0000313" key="2">
    <source>
        <dbReference type="EMBL" id="QKZ04558.1"/>
    </source>
</evidence>
<dbReference type="SMART" id="SM00923">
    <property type="entry name" value="MbtH"/>
    <property type="match status" value="1"/>
</dbReference>
<name>A0A7D5D772_9PSED</name>
<dbReference type="RefSeq" id="WP_158157998.1">
    <property type="nucleotide sequence ID" value="NZ_CP056030.1"/>
</dbReference>
<dbReference type="PANTHER" id="PTHR38444">
    <property type="entry name" value="ENTEROBACTIN BIOSYNTHESIS PROTEIN YBDZ"/>
    <property type="match status" value="1"/>
</dbReference>
<evidence type="ECO:0000313" key="3">
    <source>
        <dbReference type="Proteomes" id="UP000509568"/>
    </source>
</evidence>
<dbReference type="AlphaFoldDB" id="A0A7D5D772"/>
<dbReference type="Pfam" id="PF03621">
    <property type="entry name" value="MbtH"/>
    <property type="match status" value="1"/>
</dbReference>
<proteinExistence type="predicted"/>
<protein>
    <submittedName>
        <fullName evidence="2">MbtH family protein</fullName>
    </submittedName>
</protein>
<dbReference type="InterPro" id="IPR037407">
    <property type="entry name" value="MLP_fam"/>
</dbReference>
<dbReference type="InterPro" id="IPR038020">
    <property type="entry name" value="MbtH-like_sf"/>
</dbReference>
<dbReference type="InterPro" id="IPR005153">
    <property type="entry name" value="MbtH-like_dom"/>
</dbReference>
<dbReference type="GO" id="GO:0019290">
    <property type="term" value="P:siderophore biosynthetic process"/>
    <property type="evidence" value="ECO:0007669"/>
    <property type="project" value="TreeGrafter"/>
</dbReference>